<dbReference type="PRINTS" id="PR00111">
    <property type="entry name" value="ABHYDROLASE"/>
</dbReference>
<evidence type="ECO:0000313" key="4">
    <source>
        <dbReference type="EMBL" id="MDW4573993.1"/>
    </source>
</evidence>
<evidence type="ECO:0000256" key="2">
    <source>
        <dbReference type="SAM" id="MobiDB-lite"/>
    </source>
</evidence>
<dbReference type="PANTHER" id="PTHR43329">
    <property type="entry name" value="EPOXIDE HYDROLASE"/>
    <property type="match status" value="1"/>
</dbReference>
<evidence type="ECO:0000259" key="3">
    <source>
        <dbReference type="Pfam" id="PF00561"/>
    </source>
</evidence>
<proteinExistence type="predicted"/>
<comment type="caution">
    <text evidence="4">The sequence shown here is derived from an EMBL/GenBank/DDBJ whole genome shotgun (WGS) entry which is preliminary data.</text>
</comment>
<dbReference type="InterPro" id="IPR029058">
    <property type="entry name" value="AB_hydrolase_fold"/>
</dbReference>
<dbReference type="RefSeq" id="WP_318354480.1">
    <property type="nucleotide sequence ID" value="NZ_JAWQEV010000004.1"/>
</dbReference>
<accession>A0ABU4H3T0</accession>
<dbReference type="InterPro" id="IPR000639">
    <property type="entry name" value="Epox_hydrolase-like"/>
</dbReference>
<dbReference type="PRINTS" id="PR00412">
    <property type="entry name" value="EPOXHYDRLASE"/>
</dbReference>
<dbReference type="SUPFAM" id="SSF53474">
    <property type="entry name" value="alpha/beta-Hydrolases"/>
    <property type="match status" value="1"/>
</dbReference>
<gene>
    <name evidence="4" type="ORF">R8Z58_14525</name>
</gene>
<dbReference type="EMBL" id="JAWQEV010000004">
    <property type="protein sequence ID" value="MDW4573993.1"/>
    <property type="molecule type" value="Genomic_DNA"/>
</dbReference>
<dbReference type="Pfam" id="PF00561">
    <property type="entry name" value="Abhydrolase_1"/>
    <property type="match status" value="1"/>
</dbReference>
<protein>
    <submittedName>
        <fullName evidence="4">Alpha/beta hydrolase</fullName>
    </submittedName>
</protein>
<feature type="domain" description="AB hydrolase-1" evidence="3">
    <location>
        <begin position="52"/>
        <end position="261"/>
    </location>
</feature>
<reference evidence="4 5" key="1">
    <citation type="submission" date="2023-11" db="EMBL/GenBank/DDBJ databases">
        <title>Draft genome sequence of Microbacterium arthrosphaerae JCM 30492.</title>
        <authorList>
            <person name="Zhang G."/>
            <person name="Ding Y."/>
        </authorList>
    </citation>
    <scope>NUCLEOTIDE SEQUENCE [LARGE SCALE GENOMIC DNA]</scope>
    <source>
        <strain evidence="4 5">JCM 30492</strain>
    </source>
</reference>
<keyword evidence="1 4" id="KW-0378">Hydrolase</keyword>
<dbReference type="Proteomes" id="UP001283109">
    <property type="component" value="Unassembled WGS sequence"/>
</dbReference>
<feature type="region of interest" description="Disordered" evidence="2">
    <location>
        <begin position="1"/>
        <end position="25"/>
    </location>
</feature>
<organism evidence="4 5">
    <name type="scientific">Microbacterium arthrosphaerae</name>
    <dbReference type="NCBI Taxonomy" id="792652"/>
    <lineage>
        <taxon>Bacteria</taxon>
        <taxon>Bacillati</taxon>
        <taxon>Actinomycetota</taxon>
        <taxon>Actinomycetes</taxon>
        <taxon>Micrococcales</taxon>
        <taxon>Microbacteriaceae</taxon>
        <taxon>Microbacterium</taxon>
    </lineage>
</organism>
<name>A0ABU4H3T0_9MICO</name>
<keyword evidence="5" id="KW-1185">Reference proteome</keyword>
<evidence type="ECO:0000313" key="5">
    <source>
        <dbReference type="Proteomes" id="UP001283109"/>
    </source>
</evidence>
<sequence>MGAMKPPGGNGRNNTADTDTRVESLPDAEGVRHRFVDLPGLRMHVAEAGDGPPLLMLHGFPQHWWAWRKVIPELAAHYRVICPDLRGAGWTDAPPDGYHSEQLVDDIVALLDALQIDRVDLMGYDSGGIVGYRLCLRHPERVRRYVNFATPHPYAAFHARVLLNMWRLWPMFAIAARGVGPRLLGRGRQRLPRWQMTSDTSDPSVFPPDAVEQYVARFRDPARARAGSRLYRDLMFAEGRRSMSGEYNSMRLRTPTLTMYGAVLYDNDLPDGQHPEVLDGYQDHADDLTVERVRGFGYYLAEEKPEFLVGRAREFLQTAS</sequence>
<dbReference type="InterPro" id="IPR000073">
    <property type="entry name" value="AB_hydrolase_1"/>
</dbReference>
<dbReference type="Gene3D" id="3.40.50.1820">
    <property type="entry name" value="alpha/beta hydrolase"/>
    <property type="match status" value="1"/>
</dbReference>
<dbReference type="GO" id="GO:0016787">
    <property type="term" value="F:hydrolase activity"/>
    <property type="evidence" value="ECO:0007669"/>
    <property type="project" value="UniProtKB-KW"/>
</dbReference>
<evidence type="ECO:0000256" key="1">
    <source>
        <dbReference type="ARBA" id="ARBA00022801"/>
    </source>
</evidence>